<dbReference type="InterPro" id="IPR018076">
    <property type="entry name" value="T2SS_GspF_dom"/>
</dbReference>
<evidence type="ECO:0000256" key="2">
    <source>
        <dbReference type="ARBA" id="ARBA00022475"/>
    </source>
</evidence>
<organism evidence="8 9">
    <name type="scientific">Svornostia abyssi</name>
    <dbReference type="NCBI Taxonomy" id="2898438"/>
    <lineage>
        <taxon>Bacteria</taxon>
        <taxon>Bacillati</taxon>
        <taxon>Actinomycetota</taxon>
        <taxon>Thermoleophilia</taxon>
        <taxon>Solirubrobacterales</taxon>
        <taxon>Baekduiaceae</taxon>
        <taxon>Svornostia</taxon>
    </lineage>
</organism>
<evidence type="ECO:0000256" key="1">
    <source>
        <dbReference type="ARBA" id="ARBA00004651"/>
    </source>
</evidence>
<proteinExistence type="predicted"/>
<evidence type="ECO:0000256" key="4">
    <source>
        <dbReference type="ARBA" id="ARBA00022989"/>
    </source>
</evidence>
<dbReference type="EMBL" id="CP088295">
    <property type="protein sequence ID" value="UUY02024.1"/>
    <property type="molecule type" value="Genomic_DNA"/>
</dbReference>
<sequence>MTAAVLLAAGAAAAGVLGAWEALQSVDAAAAARGARLTVRPLVLAGRSGREPTPPERLRLAILGALSLFAGGWLVAGPVVGLLAAVLAPWGTAVVARWRRARWRGRLADGAAAVARALADALAAGHSIRGAISEAAHAAGIPGPAGRELRAAAGALALGERTEVVLRELARRAADPAYDTIVAAILLQRDAGGDLAALLRATAGALEQGARARADARAATAQARFTAWLVAALPLAALGLAELASPGYLLDLLGEPIPALLVGGALALEVLAIVLVRRVAVLPA</sequence>
<feature type="domain" description="Type II secretion system protein GspF" evidence="7">
    <location>
        <begin position="115"/>
        <end position="239"/>
    </location>
</feature>
<keyword evidence="2" id="KW-1003">Cell membrane</keyword>
<dbReference type="Pfam" id="PF00482">
    <property type="entry name" value="T2SSF"/>
    <property type="match status" value="1"/>
</dbReference>
<feature type="transmembrane region" description="Helical" evidence="6">
    <location>
        <begin position="225"/>
        <end position="245"/>
    </location>
</feature>
<comment type="subcellular location">
    <subcellularLocation>
        <location evidence="1">Cell membrane</location>
        <topology evidence="1">Multi-pass membrane protein</topology>
    </subcellularLocation>
</comment>
<evidence type="ECO:0000313" key="8">
    <source>
        <dbReference type="EMBL" id="UUY02024.1"/>
    </source>
</evidence>
<evidence type="ECO:0000256" key="6">
    <source>
        <dbReference type="SAM" id="Phobius"/>
    </source>
</evidence>
<dbReference type="PANTHER" id="PTHR35007:SF1">
    <property type="entry name" value="PILUS ASSEMBLY PROTEIN"/>
    <property type="match status" value="1"/>
</dbReference>
<evidence type="ECO:0000313" key="9">
    <source>
        <dbReference type="Proteomes" id="UP001058860"/>
    </source>
</evidence>
<reference evidence="9" key="1">
    <citation type="submission" date="2021-11" db="EMBL/GenBank/DDBJ databases">
        <title>Cultivation dependent microbiological survey of springs from the worlds oldest radium mine currently devoted to the extraction of radon-saturated water.</title>
        <authorList>
            <person name="Kapinusova G."/>
            <person name="Smrhova T."/>
            <person name="Strejcek M."/>
            <person name="Suman J."/>
            <person name="Jani K."/>
            <person name="Pajer P."/>
            <person name="Uhlik O."/>
        </authorList>
    </citation>
    <scope>NUCLEOTIDE SEQUENCE [LARGE SCALE GENOMIC DNA]</scope>
    <source>
        <strain evidence="9">J379</strain>
    </source>
</reference>
<dbReference type="RefSeq" id="WP_353862563.1">
    <property type="nucleotide sequence ID" value="NZ_CP088295.1"/>
</dbReference>
<feature type="transmembrane region" description="Helical" evidence="6">
    <location>
        <begin position="58"/>
        <end position="90"/>
    </location>
</feature>
<dbReference type="Proteomes" id="UP001058860">
    <property type="component" value="Chromosome"/>
</dbReference>
<gene>
    <name evidence="8" type="ORF">LRS13_15015</name>
</gene>
<keyword evidence="5 6" id="KW-0472">Membrane</keyword>
<protein>
    <submittedName>
        <fullName evidence="8">Type II secretion system F family protein</fullName>
    </submittedName>
</protein>
<dbReference type="PANTHER" id="PTHR35007">
    <property type="entry name" value="INTEGRAL MEMBRANE PROTEIN-RELATED"/>
    <property type="match status" value="1"/>
</dbReference>
<name>A0ABY5PBH6_9ACTN</name>
<keyword evidence="3 6" id="KW-0812">Transmembrane</keyword>
<accession>A0ABY5PBH6</accession>
<evidence type="ECO:0000256" key="3">
    <source>
        <dbReference type="ARBA" id="ARBA00022692"/>
    </source>
</evidence>
<keyword evidence="4 6" id="KW-1133">Transmembrane helix</keyword>
<keyword evidence="9" id="KW-1185">Reference proteome</keyword>
<evidence type="ECO:0000256" key="5">
    <source>
        <dbReference type="ARBA" id="ARBA00023136"/>
    </source>
</evidence>
<evidence type="ECO:0000259" key="7">
    <source>
        <dbReference type="Pfam" id="PF00482"/>
    </source>
</evidence>
<feature type="transmembrane region" description="Helical" evidence="6">
    <location>
        <begin position="257"/>
        <end position="276"/>
    </location>
</feature>